<feature type="domain" description="TsaA-like" evidence="3">
    <location>
        <begin position="6"/>
        <end position="148"/>
    </location>
</feature>
<proteinExistence type="inferred from homology"/>
<dbReference type="PROSITE" id="PS01318">
    <property type="entry name" value="TSAA_1"/>
    <property type="match status" value="1"/>
</dbReference>
<keyword evidence="5" id="KW-1185">Reference proteome</keyword>
<dbReference type="Pfam" id="PF18389">
    <property type="entry name" value="TrmO_C"/>
    <property type="match status" value="1"/>
</dbReference>
<dbReference type="Gene3D" id="3.30.2310.10">
    <property type="entry name" value="YaeB-like"/>
    <property type="match status" value="1"/>
</dbReference>
<organism evidence="4 5">
    <name type="scientific">Thiohalocapsa marina</name>
    <dbReference type="NCBI Taxonomy" id="424902"/>
    <lineage>
        <taxon>Bacteria</taxon>
        <taxon>Pseudomonadati</taxon>
        <taxon>Pseudomonadota</taxon>
        <taxon>Gammaproteobacteria</taxon>
        <taxon>Chromatiales</taxon>
        <taxon>Chromatiaceae</taxon>
        <taxon>Thiohalocapsa</taxon>
    </lineage>
</organism>
<keyword evidence="1" id="KW-0949">S-adenosyl-L-methionine</keyword>
<dbReference type="Proteomes" id="UP000322981">
    <property type="component" value="Unassembled WGS sequence"/>
</dbReference>
<accession>A0A5M8FCT2</accession>
<dbReference type="Gene3D" id="2.40.30.70">
    <property type="entry name" value="YaeB-like"/>
    <property type="match status" value="1"/>
</dbReference>
<comment type="similarity">
    <text evidence="2">Belongs to the tRNA methyltransferase O family.</text>
</comment>
<keyword evidence="4" id="KW-0489">Methyltransferase</keyword>
<dbReference type="Pfam" id="PF01980">
    <property type="entry name" value="TrmO_N"/>
    <property type="match status" value="1"/>
</dbReference>
<dbReference type="NCBIfam" id="TIGR00104">
    <property type="entry name" value="tRNA_TsaA"/>
    <property type="match status" value="1"/>
</dbReference>
<protein>
    <submittedName>
        <fullName evidence="4">tRNA (N6-threonylcarbamoyladenosine(37)-N6)-methyltransferase TrmO</fullName>
    </submittedName>
</protein>
<evidence type="ECO:0000313" key="5">
    <source>
        <dbReference type="Proteomes" id="UP000322981"/>
    </source>
</evidence>
<name>A0A5M8FCT2_9GAMM</name>
<comment type="caution">
    <text evidence="4">The sequence shown here is derived from an EMBL/GenBank/DDBJ whole genome shotgun (WGS) entry which is preliminary data.</text>
</comment>
<dbReference type="OrthoDB" id="9804309at2"/>
<dbReference type="CDD" id="cd09281">
    <property type="entry name" value="UPF0066"/>
    <property type="match status" value="1"/>
</dbReference>
<dbReference type="InterPro" id="IPR036414">
    <property type="entry name" value="YaeB_N_sf"/>
</dbReference>
<reference evidence="4 5" key="1">
    <citation type="submission" date="2019-09" db="EMBL/GenBank/DDBJ databases">
        <title>Whole-genome sequence of the purple sulfur bacterium Thiohalocapsa marina DSM 19078.</title>
        <authorList>
            <person name="Kyndt J.A."/>
            <person name="Meyer T.E."/>
        </authorList>
    </citation>
    <scope>NUCLEOTIDE SEQUENCE [LARGE SCALE GENOMIC DNA]</scope>
    <source>
        <strain evidence="4 5">DSM 19078</strain>
    </source>
</reference>
<evidence type="ECO:0000259" key="3">
    <source>
        <dbReference type="PROSITE" id="PS51668"/>
    </source>
</evidence>
<sequence length="238" mass="26370">MPSFRFQPIGIVRSPFTDKFGIPRQPRLVDAGEARVVLRLPYGREEAFRGLEGFSHVWLIFVFHDDCLQADWRPMVRPPRLGGREKVGVFASRAPYRPNPIGLSAVRQLGLSRDRDGLALRIQGADLLDGTPVLDIKPYVPYADAIPDATAGFAVEPPASGWRIDFSPEADAQIAAADADGCLQLRALITQVLAQDPRPGYMDRYPQRKRFALRLYAFDIAWELSSTGATVISVSHVA</sequence>
<keyword evidence="4" id="KW-0808">Transferase</keyword>
<dbReference type="PANTHER" id="PTHR12818:SF0">
    <property type="entry name" value="TRNA (ADENINE(37)-N6)-METHYLTRANSFERASE"/>
    <property type="match status" value="1"/>
</dbReference>
<dbReference type="InterPro" id="IPR036413">
    <property type="entry name" value="YaeB-like_sf"/>
</dbReference>
<dbReference type="InterPro" id="IPR040372">
    <property type="entry name" value="YaeB-like"/>
</dbReference>
<dbReference type="PANTHER" id="PTHR12818">
    <property type="entry name" value="TRNA (ADENINE(37)-N6)-METHYLTRANSFERASE"/>
    <property type="match status" value="1"/>
</dbReference>
<dbReference type="InterPro" id="IPR023370">
    <property type="entry name" value="TrmO-like_N"/>
</dbReference>
<dbReference type="GO" id="GO:0032259">
    <property type="term" value="P:methylation"/>
    <property type="evidence" value="ECO:0007669"/>
    <property type="project" value="UniProtKB-KW"/>
</dbReference>
<dbReference type="PROSITE" id="PS51668">
    <property type="entry name" value="TSAA_2"/>
    <property type="match status" value="1"/>
</dbReference>
<dbReference type="SUPFAM" id="SSF118196">
    <property type="entry name" value="YaeB-like"/>
    <property type="match status" value="1"/>
</dbReference>
<dbReference type="AlphaFoldDB" id="A0A5M8FCT2"/>
<gene>
    <name evidence="4" type="primary">tsaA</name>
    <name evidence="4" type="ORF">F2Q65_17465</name>
</gene>
<dbReference type="InterPro" id="IPR041369">
    <property type="entry name" value="TrmO_C"/>
</dbReference>
<dbReference type="GO" id="GO:0008168">
    <property type="term" value="F:methyltransferase activity"/>
    <property type="evidence" value="ECO:0007669"/>
    <property type="project" value="UniProtKB-KW"/>
</dbReference>
<evidence type="ECO:0000256" key="1">
    <source>
        <dbReference type="ARBA" id="ARBA00022691"/>
    </source>
</evidence>
<dbReference type="RefSeq" id="WP_150094689.1">
    <property type="nucleotide sequence ID" value="NZ_JBFUOH010000075.1"/>
</dbReference>
<evidence type="ECO:0000313" key="4">
    <source>
        <dbReference type="EMBL" id="KAA6182688.1"/>
    </source>
</evidence>
<dbReference type="InterPro" id="IPR023368">
    <property type="entry name" value="UPF0066_cons_site"/>
</dbReference>
<dbReference type="EMBL" id="VWXX01000042">
    <property type="protein sequence ID" value="KAA6182688.1"/>
    <property type="molecule type" value="Genomic_DNA"/>
</dbReference>
<evidence type="ECO:0000256" key="2">
    <source>
        <dbReference type="ARBA" id="ARBA00033753"/>
    </source>
</evidence>